<evidence type="ECO:0000313" key="1">
    <source>
        <dbReference type="EMBL" id="CAF0926352.1"/>
    </source>
</evidence>
<evidence type="ECO:0000313" key="2">
    <source>
        <dbReference type="EMBL" id="CAF3704894.1"/>
    </source>
</evidence>
<dbReference type="AlphaFoldDB" id="A0A814BHY2"/>
<comment type="caution">
    <text evidence="1">The sequence shown here is derived from an EMBL/GenBank/DDBJ whole genome shotgun (WGS) entry which is preliminary data.</text>
</comment>
<dbReference type="Proteomes" id="UP000663829">
    <property type="component" value="Unassembled WGS sequence"/>
</dbReference>
<organism evidence="1 3">
    <name type="scientific">Didymodactylos carnosus</name>
    <dbReference type="NCBI Taxonomy" id="1234261"/>
    <lineage>
        <taxon>Eukaryota</taxon>
        <taxon>Metazoa</taxon>
        <taxon>Spiralia</taxon>
        <taxon>Gnathifera</taxon>
        <taxon>Rotifera</taxon>
        <taxon>Eurotatoria</taxon>
        <taxon>Bdelloidea</taxon>
        <taxon>Philodinida</taxon>
        <taxon>Philodinidae</taxon>
        <taxon>Didymodactylos</taxon>
    </lineage>
</organism>
<accession>A0A814BHY2</accession>
<keyword evidence="3" id="KW-1185">Reference proteome</keyword>
<protein>
    <submittedName>
        <fullName evidence="1">Uncharacterized protein</fullName>
    </submittedName>
</protein>
<reference evidence="1" key="1">
    <citation type="submission" date="2021-02" db="EMBL/GenBank/DDBJ databases">
        <authorList>
            <person name="Nowell W R."/>
        </authorList>
    </citation>
    <scope>NUCLEOTIDE SEQUENCE</scope>
</reference>
<name>A0A814BHY2_9BILA</name>
<gene>
    <name evidence="1" type="ORF">GPM918_LOCUS9938</name>
    <name evidence="2" type="ORF">SRO942_LOCUS9939</name>
</gene>
<dbReference type="EMBL" id="CAJNOQ010001901">
    <property type="protein sequence ID" value="CAF0926352.1"/>
    <property type="molecule type" value="Genomic_DNA"/>
</dbReference>
<dbReference type="Proteomes" id="UP000681722">
    <property type="component" value="Unassembled WGS sequence"/>
</dbReference>
<evidence type="ECO:0000313" key="3">
    <source>
        <dbReference type="Proteomes" id="UP000663829"/>
    </source>
</evidence>
<proteinExistence type="predicted"/>
<dbReference type="EMBL" id="CAJOBC010001901">
    <property type="protein sequence ID" value="CAF3704894.1"/>
    <property type="molecule type" value="Genomic_DNA"/>
</dbReference>
<sequence>MLNLMMTIDDTYCDDHANDCVFNGKDAIKNCSYNLYYRYTNVMLSLSNIINNDRLILKISRSKFLLSKELALTPCKNESILQNSLQVLQA</sequence>